<gene>
    <name evidence="1" type="ORF">OF122_09725</name>
</gene>
<organism evidence="1 2">
    <name type="scientific">Pelagibacterium flavum</name>
    <dbReference type="NCBI Taxonomy" id="2984530"/>
    <lineage>
        <taxon>Bacteria</taxon>
        <taxon>Pseudomonadati</taxon>
        <taxon>Pseudomonadota</taxon>
        <taxon>Alphaproteobacteria</taxon>
        <taxon>Hyphomicrobiales</taxon>
        <taxon>Devosiaceae</taxon>
        <taxon>Pelagibacterium</taxon>
    </lineage>
</organism>
<evidence type="ECO:0000313" key="1">
    <source>
        <dbReference type="EMBL" id="UYQ74015.1"/>
    </source>
</evidence>
<dbReference type="RefSeq" id="WP_264227562.1">
    <property type="nucleotide sequence ID" value="NZ_CP107716.1"/>
</dbReference>
<proteinExistence type="predicted"/>
<dbReference type="Proteomes" id="UP001163882">
    <property type="component" value="Chromosome"/>
</dbReference>
<evidence type="ECO:0000313" key="2">
    <source>
        <dbReference type="Proteomes" id="UP001163882"/>
    </source>
</evidence>
<dbReference type="EMBL" id="CP107716">
    <property type="protein sequence ID" value="UYQ74015.1"/>
    <property type="molecule type" value="Genomic_DNA"/>
</dbReference>
<protein>
    <submittedName>
        <fullName evidence="1">Uncharacterized protein</fullName>
    </submittedName>
</protein>
<sequence length="178" mass="19069">MKITWFANMTFRIQIGGRIIVTYVEGAPEGIDRTELIAGAQTVISAQSPDLAQFDPLAWRPRRRTRLIDQEAGDEGLDLYRLGARGLVAYSVDEGLLVLEDAGAGAQWSRFADNGVIVLAGSGAQCAAHGTALLDIDRPRLIALAVDDGEIDAAFETLAPKLGQTGLIVLEPRLAVEV</sequence>
<keyword evidence="2" id="KW-1185">Reference proteome</keyword>
<accession>A0ABY6IWH6</accession>
<name>A0ABY6IWH6_9HYPH</name>
<reference evidence="1" key="1">
    <citation type="submission" date="2022-10" db="EMBL/GenBank/DDBJ databases">
        <title>YIM 151497 complete genome.</title>
        <authorList>
            <person name="Chen X."/>
        </authorList>
    </citation>
    <scope>NUCLEOTIDE SEQUENCE</scope>
    <source>
        <strain evidence="1">YIM 151497</strain>
    </source>
</reference>